<dbReference type="Proteomes" id="UP000005801">
    <property type="component" value="Unassembled WGS sequence"/>
</dbReference>
<dbReference type="RefSeq" id="WP_006972750.1">
    <property type="nucleotide sequence ID" value="NZ_ABCS01000035.1"/>
</dbReference>
<proteinExistence type="predicted"/>
<evidence type="ECO:0000313" key="2">
    <source>
        <dbReference type="Proteomes" id="UP000005801"/>
    </source>
</evidence>
<protein>
    <submittedName>
        <fullName evidence="1">Uncharacterized protein</fullName>
    </submittedName>
</protein>
<comment type="caution">
    <text evidence="1">The sequence shown here is derived from an EMBL/GenBank/DDBJ whole genome shotgun (WGS) entry which is preliminary data.</text>
</comment>
<gene>
    <name evidence="1" type="ORF">PPSIR1_34487</name>
</gene>
<evidence type="ECO:0000313" key="1">
    <source>
        <dbReference type="EMBL" id="EDM78133.1"/>
    </source>
</evidence>
<dbReference type="STRING" id="391625.PPSIR1_34487"/>
<reference evidence="1 2" key="1">
    <citation type="submission" date="2007-06" db="EMBL/GenBank/DDBJ databases">
        <authorList>
            <person name="Shimkets L."/>
            <person name="Ferriera S."/>
            <person name="Johnson J."/>
            <person name="Kravitz S."/>
            <person name="Beeson K."/>
            <person name="Sutton G."/>
            <person name="Rogers Y.-H."/>
            <person name="Friedman R."/>
            <person name="Frazier M."/>
            <person name="Venter J.C."/>
        </authorList>
    </citation>
    <scope>NUCLEOTIDE SEQUENCE [LARGE SCALE GENOMIC DNA]</scope>
    <source>
        <strain evidence="1 2">SIR-1</strain>
    </source>
</reference>
<keyword evidence="2" id="KW-1185">Reference proteome</keyword>
<dbReference type="AlphaFoldDB" id="A6G7Q5"/>
<name>A6G7Q5_9BACT</name>
<sequence>MSDALTTIDQAMAALGAAESELETALASLNPVTHRGQIAQINSQLSSMRDDVRDVERKRGRVTAESAVATLDPADIQALAEASATLAGLAGKGEKVDRLLGAVGGALSAAKSALAAV</sequence>
<dbReference type="EMBL" id="ABCS01000035">
    <property type="protein sequence ID" value="EDM78133.1"/>
    <property type="molecule type" value="Genomic_DNA"/>
</dbReference>
<accession>A6G7Q5</accession>
<organism evidence="1 2">
    <name type="scientific">Plesiocystis pacifica SIR-1</name>
    <dbReference type="NCBI Taxonomy" id="391625"/>
    <lineage>
        <taxon>Bacteria</taxon>
        <taxon>Pseudomonadati</taxon>
        <taxon>Myxococcota</taxon>
        <taxon>Polyangia</taxon>
        <taxon>Nannocystales</taxon>
        <taxon>Nannocystaceae</taxon>
        <taxon>Plesiocystis</taxon>
    </lineage>
</organism>